<dbReference type="EMBL" id="CP091430">
    <property type="protein sequence ID" value="UVI32591.1"/>
    <property type="molecule type" value="Genomic_DNA"/>
</dbReference>
<gene>
    <name evidence="2" type="ORF">L1F29_12505</name>
</gene>
<organism evidence="2 3">
    <name type="scientific">Paenibacillus spongiae</name>
    <dbReference type="NCBI Taxonomy" id="2909671"/>
    <lineage>
        <taxon>Bacteria</taxon>
        <taxon>Bacillati</taxon>
        <taxon>Bacillota</taxon>
        <taxon>Bacilli</taxon>
        <taxon>Bacillales</taxon>
        <taxon>Paenibacillaceae</taxon>
        <taxon>Paenibacillus</taxon>
    </lineage>
</organism>
<feature type="domain" description="DnaJ homologue subfamily C member 28 conserved" evidence="1">
    <location>
        <begin position="7"/>
        <end position="73"/>
    </location>
</feature>
<sequence>MDIFTRIAEDRIKDALSRGDFEQLPGKGKPLELEDLSHVPEELRIGYKLLKNAGVIPEEMQLSKEMVSLQELIALCKSDEERVPLQKRLNEKRIRFRMLLESQGLADSAVFAQYEQKVRTKLEGDG</sequence>
<reference evidence="2" key="1">
    <citation type="submission" date="2022-01" db="EMBL/GenBank/DDBJ databases">
        <title>Paenibacillus spongiae sp. nov., isolated from marine sponge.</title>
        <authorList>
            <person name="Li Z."/>
            <person name="Zhang M."/>
        </authorList>
    </citation>
    <scope>NUCLEOTIDE SEQUENCE</scope>
    <source>
        <strain evidence="2">PHS-Z3</strain>
    </source>
</reference>
<keyword evidence="3" id="KW-1185">Reference proteome</keyword>
<accession>A0ABY5SF36</accession>
<proteinExistence type="predicted"/>
<dbReference type="PANTHER" id="PTHR39158">
    <property type="entry name" value="OS08G0560600 PROTEIN"/>
    <property type="match status" value="1"/>
</dbReference>
<dbReference type="Proteomes" id="UP001057877">
    <property type="component" value="Chromosome"/>
</dbReference>
<evidence type="ECO:0000313" key="2">
    <source>
        <dbReference type="EMBL" id="UVI32591.1"/>
    </source>
</evidence>
<name>A0ABY5SF36_9BACL</name>
<dbReference type="InterPro" id="IPR052573">
    <property type="entry name" value="DnaJ_C_subfamily_28"/>
</dbReference>
<protein>
    <submittedName>
        <fullName evidence="2">DUF1992 domain-containing protein</fullName>
    </submittedName>
</protein>
<evidence type="ECO:0000313" key="3">
    <source>
        <dbReference type="Proteomes" id="UP001057877"/>
    </source>
</evidence>
<dbReference type="Pfam" id="PF09350">
    <property type="entry name" value="DJC28_CD"/>
    <property type="match status" value="1"/>
</dbReference>
<dbReference type="PANTHER" id="PTHR39158:SF1">
    <property type="entry name" value="DNAJ HOMOLOG SUBFAMILY C MEMBER 28"/>
    <property type="match status" value="1"/>
</dbReference>
<dbReference type="RefSeq" id="WP_258388642.1">
    <property type="nucleotide sequence ID" value="NZ_CP091430.1"/>
</dbReference>
<dbReference type="InterPro" id="IPR018961">
    <property type="entry name" value="DnaJ_homolog_subfam-C_membr-28"/>
</dbReference>
<evidence type="ECO:0000259" key="1">
    <source>
        <dbReference type="Pfam" id="PF09350"/>
    </source>
</evidence>